<keyword evidence="6 13" id="KW-0418">Kinase</keyword>
<dbReference type="CDD" id="cd16917">
    <property type="entry name" value="HATPase_UhpB-NarQ-NarX-like"/>
    <property type="match status" value="1"/>
</dbReference>
<keyword evidence="10" id="KW-1133">Transmembrane helix</keyword>
<evidence type="ECO:0000259" key="11">
    <source>
        <dbReference type="Pfam" id="PF02518"/>
    </source>
</evidence>
<evidence type="ECO:0000256" key="5">
    <source>
        <dbReference type="ARBA" id="ARBA00022741"/>
    </source>
</evidence>
<keyword evidence="10" id="KW-0812">Transmembrane</keyword>
<dbReference type="InterPro" id="IPR003594">
    <property type="entry name" value="HATPase_dom"/>
</dbReference>
<dbReference type="STRING" id="1122198.SAMN02745729_102240"/>
<dbReference type="SUPFAM" id="SSF55874">
    <property type="entry name" value="ATPase domain of HSP90 chaperone/DNA topoisomerase II/histidine kinase"/>
    <property type="match status" value="1"/>
</dbReference>
<evidence type="ECO:0000259" key="12">
    <source>
        <dbReference type="Pfam" id="PF07730"/>
    </source>
</evidence>
<dbReference type="InterPro" id="IPR043056">
    <property type="entry name" value="LuxQ-periplasm_N"/>
</dbReference>
<keyword evidence="5" id="KW-0547">Nucleotide-binding</keyword>
<dbReference type="GO" id="GO:0000155">
    <property type="term" value="F:phosphorelay sensor kinase activity"/>
    <property type="evidence" value="ECO:0007669"/>
    <property type="project" value="InterPro"/>
</dbReference>
<dbReference type="PANTHER" id="PTHR24421">
    <property type="entry name" value="NITRATE/NITRITE SENSOR PROTEIN NARX-RELATED"/>
    <property type="match status" value="1"/>
</dbReference>
<evidence type="ECO:0000256" key="6">
    <source>
        <dbReference type="ARBA" id="ARBA00022777"/>
    </source>
</evidence>
<dbReference type="GO" id="GO:0005524">
    <property type="term" value="F:ATP binding"/>
    <property type="evidence" value="ECO:0007669"/>
    <property type="project" value="UniProtKB-KW"/>
</dbReference>
<dbReference type="EMBL" id="FNRJ01000002">
    <property type="protein sequence ID" value="SEA29765.1"/>
    <property type="molecule type" value="Genomic_DNA"/>
</dbReference>
<feature type="domain" description="Signal transduction histidine kinase subgroup 3 dimerisation and phosphoacceptor" evidence="12">
    <location>
        <begin position="365"/>
        <end position="429"/>
    </location>
</feature>
<keyword evidence="14" id="KW-1185">Reference proteome</keyword>
<dbReference type="PANTHER" id="PTHR24421:SF10">
    <property type="entry name" value="NITRATE_NITRITE SENSOR PROTEIN NARQ"/>
    <property type="match status" value="1"/>
</dbReference>
<dbReference type="GO" id="GO:0016020">
    <property type="term" value="C:membrane"/>
    <property type="evidence" value="ECO:0007669"/>
    <property type="project" value="InterPro"/>
</dbReference>
<dbReference type="Proteomes" id="UP000242469">
    <property type="component" value="Unassembled WGS sequence"/>
</dbReference>
<keyword evidence="3" id="KW-0597">Phosphoprotein</keyword>
<name>A0A1H4A196_9GAMM</name>
<comment type="catalytic activity">
    <reaction evidence="1">
        <text>ATP + protein L-histidine = ADP + protein N-phospho-L-histidine.</text>
        <dbReference type="EC" id="2.7.13.3"/>
    </reaction>
</comment>
<accession>A0A1H4A196</accession>
<keyword evidence="9" id="KW-0175">Coiled coil</keyword>
<evidence type="ECO:0000256" key="1">
    <source>
        <dbReference type="ARBA" id="ARBA00000085"/>
    </source>
</evidence>
<evidence type="ECO:0000256" key="3">
    <source>
        <dbReference type="ARBA" id="ARBA00022553"/>
    </source>
</evidence>
<dbReference type="Pfam" id="PF07730">
    <property type="entry name" value="HisKA_3"/>
    <property type="match status" value="1"/>
</dbReference>
<feature type="transmembrane region" description="Helical" evidence="10">
    <location>
        <begin position="12"/>
        <end position="31"/>
    </location>
</feature>
<keyword evidence="7" id="KW-0067">ATP-binding</keyword>
<keyword evidence="8" id="KW-0902">Two-component regulatory system</keyword>
<dbReference type="Pfam" id="PF02518">
    <property type="entry name" value="HATPase_c"/>
    <property type="match status" value="1"/>
</dbReference>
<keyword evidence="4" id="KW-0808">Transferase</keyword>
<organism evidence="13 14">
    <name type="scientific">Marinobacterium iners DSM 11526</name>
    <dbReference type="NCBI Taxonomy" id="1122198"/>
    <lineage>
        <taxon>Bacteria</taxon>
        <taxon>Pseudomonadati</taxon>
        <taxon>Pseudomonadota</taxon>
        <taxon>Gammaproteobacteria</taxon>
        <taxon>Oceanospirillales</taxon>
        <taxon>Oceanospirillaceae</taxon>
        <taxon>Marinobacterium</taxon>
    </lineage>
</organism>
<protein>
    <recommendedName>
        <fullName evidence="2">histidine kinase</fullName>
        <ecNumber evidence="2">2.7.13.3</ecNumber>
    </recommendedName>
</protein>
<dbReference type="EC" id="2.7.13.3" evidence="2"/>
<evidence type="ECO:0000256" key="4">
    <source>
        <dbReference type="ARBA" id="ARBA00022679"/>
    </source>
</evidence>
<dbReference type="AlphaFoldDB" id="A0A1H4A196"/>
<dbReference type="InterPro" id="IPR050482">
    <property type="entry name" value="Sensor_HK_TwoCompSys"/>
</dbReference>
<evidence type="ECO:0000313" key="13">
    <source>
        <dbReference type="EMBL" id="SEA29765.1"/>
    </source>
</evidence>
<keyword evidence="10" id="KW-0472">Membrane</keyword>
<dbReference type="InterPro" id="IPR011712">
    <property type="entry name" value="Sig_transdc_His_kin_sub3_dim/P"/>
</dbReference>
<feature type="coiled-coil region" evidence="9">
    <location>
        <begin position="327"/>
        <end position="372"/>
    </location>
</feature>
<evidence type="ECO:0000256" key="7">
    <source>
        <dbReference type="ARBA" id="ARBA00022840"/>
    </source>
</evidence>
<feature type="transmembrane region" description="Helical" evidence="10">
    <location>
        <begin position="264"/>
        <end position="286"/>
    </location>
</feature>
<dbReference type="Gene3D" id="3.30.565.10">
    <property type="entry name" value="Histidine kinase-like ATPase, C-terminal domain"/>
    <property type="match status" value="1"/>
</dbReference>
<evidence type="ECO:0000256" key="2">
    <source>
        <dbReference type="ARBA" id="ARBA00012438"/>
    </source>
</evidence>
<evidence type="ECO:0000256" key="9">
    <source>
        <dbReference type="SAM" id="Coils"/>
    </source>
</evidence>
<dbReference type="OrthoDB" id="9797605at2"/>
<dbReference type="RefSeq" id="WP_091823574.1">
    <property type="nucleotide sequence ID" value="NZ_FNRJ01000002.1"/>
</dbReference>
<evidence type="ECO:0000313" key="14">
    <source>
        <dbReference type="Proteomes" id="UP000242469"/>
    </source>
</evidence>
<dbReference type="Gene3D" id="3.30.450.220">
    <property type="entry name" value="LuxQ periplasmic domain, N-terminal subdomain"/>
    <property type="match status" value="1"/>
</dbReference>
<feature type="domain" description="Histidine kinase/HSP90-like ATPase" evidence="11">
    <location>
        <begin position="473"/>
        <end position="560"/>
    </location>
</feature>
<gene>
    <name evidence="13" type="ORF">SAMN02745729_102240</name>
</gene>
<proteinExistence type="predicted"/>
<evidence type="ECO:0000256" key="8">
    <source>
        <dbReference type="ARBA" id="ARBA00023012"/>
    </source>
</evidence>
<dbReference type="Gene3D" id="1.20.5.1930">
    <property type="match status" value="1"/>
</dbReference>
<dbReference type="GO" id="GO:0046983">
    <property type="term" value="F:protein dimerization activity"/>
    <property type="evidence" value="ECO:0007669"/>
    <property type="project" value="InterPro"/>
</dbReference>
<reference evidence="14" key="1">
    <citation type="submission" date="2016-10" db="EMBL/GenBank/DDBJ databases">
        <authorList>
            <person name="Varghese N."/>
            <person name="Submissions S."/>
        </authorList>
    </citation>
    <scope>NUCLEOTIDE SEQUENCE [LARGE SCALE GENOMIC DNA]</scope>
    <source>
        <strain evidence="14">DSM 11526</strain>
    </source>
</reference>
<evidence type="ECO:0000256" key="10">
    <source>
        <dbReference type="SAM" id="Phobius"/>
    </source>
</evidence>
<sequence length="579" mass="65700">MGRLRFKTLTFWLTLGISLIFVAVFLVVTFIQSRSVIEEQAYTLNRSLALRYEERVTDYLQQIETEVLTLAADRTRIETLYTQSPSRLETGFERWEESHENRRYDFVALSFFESGRCLLSLSYTPELNQLPCEQLIKQHGSFQYKGWKLLEVGGEQLAVYSVPLYLHDSGKIVGQLLSGMRLGGNRYLLSSILVKSDNLRHLALFDGDRVLSRLQPELESSNSVMAQDLVLSNGLTPLGPQLRIGLLADASAQRQLRDALAETLLYGCLLALVVSLLSSFLLSSAVDRQLQQLISLTRLANRQSNTRWPQSYIREFNLIGEEIIAIVNRLKEREQTLEGVNQRLSQNIEEKRQILQHLMQTQERERLRLSNELHDDMAQLLVAVRMHLQLQRQELEQARLPQQNLQLAAELIDNIYDTVYNRIRMLRPYELSDFGLGVSLTSLPAVNLLEQLDYAVEFDIEQSRPLKPDLVSNLYRIAQEALSNVTRHAGGTWVLVRLRDEPDGLRMTIADDGVGFMSEQNGGVETSGFGLMGIRERAGHLNAQVEIHSDHGVSIDLLIPPEYAYSFVDLCEGPGGAPT</sequence>
<dbReference type="InterPro" id="IPR036890">
    <property type="entry name" value="HATPase_C_sf"/>
</dbReference>